<reference evidence="7 8" key="1">
    <citation type="submission" date="2025-04" db="UniProtKB">
        <authorList>
            <consortium name="RefSeq"/>
        </authorList>
    </citation>
    <scope>IDENTIFICATION</scope>
    <source>
        <strain evidence="7 8">11010-0011.00</strain>
        <tissue evidence="7 8">Whole body</tissue>
    </source>
</reference>
<evidence type="ECO:0000256" key="4">
    <source>
        <dbReference type="SAM" id="MobiDB-lite"/>
    </source>
</evidence>
<dbReference type="GO" id="GO:0005730">
    <property type="term" value="C:nucleolus"/>
    <property type="evidence" value="ECO:0007669"/>
    <property type="project" value="TreeGrafter"/>
</dbReference>
<keyword evidence="6" id="KW-1185">Reference proteome</keyword>
<sequence length="689" mass="76925">MTAKEVPQGKKSKPHAQKFSAGGGKVAYKDGAVKRFDGTKQKQGGNNKFHGKPYQGKKEQQQQQAGGEGEKKDWAKFKQEKKDLKLKRKSSRDTYEITKEAKQIYEKLRCRRTEKKDQLVAQIYKLLNVGDTISKIAKAHDTARVLQCMLKYAAPPLRAELSDKLLPHVIEMCQSKYAQFCVKRMLKYGAPATKSKLVDSLMGNIVRLAGHNIASSLLDSLYLNVSTPQQRNFMRQEFYGELYKKAKDANVKTLEDTYKEASNLKASIMGAVKANLDHVANKKLVDSSLVHAVMLEYVRACDEEKLEETVTAFAALVPHMLSTKDGSEAAIICFYKSTPKNRRAIIKNIKEHLLKIATHEHGHVFLIAVLNSLDDTKATKKAIYDHLHADLKTLVASPYGRRVIQWLVAPGDTSCFHPGFIKTIEEGLAYGKKDKEARRKEIFEQIEAPIADAIAEDAAFWLSNSHIGLVTADILNYITTENYERAIGALVQVVANPDWRVSALPADGGDAQKKKQPQDVEAVIAEATKQRKKLLNVQSEESSDEDNSSDEQSEQDEDETAKLPKKSKKEQQQKKDEKKDQTTVPSVAGIEDAGMHHVLKKIIKNDSKRENGAASFGAQLLKQLSTDVLKQWLSVNRGCFVLVKLVEDSADLLKSYKAVIDVAELRKLLIDQKTPGAKLLASKLGFVKK</sequence>
<dbReference type="RefSeq" id="XP_030380731.1">
    <property type="nucleotide sequence ID" value="XM_030524871.1"/>
</dbReference>
<feature type="region of interest" description="Disordered" evidence="4">
    <location>
        <begin position="1"/>
        <end position="76"/>
    </location>
</feature>
<dbReference type="PROSITE" id="PS50302">
    <property type="entry name" value="PUM"/>
    <property type="match status" value="1"/>
</dbReference>
<dbReference type="PROSITE" id="PS50303">
    <property type="entry name" value="PUM_HD"/>
    <property type="match status" value="1"/>
</dbReference>
<dbReference type="PANTHER" id="PTHR13389">
    <property type="entry name" value="PUMILIO HOMOLOG 3"/>
    <property type="match status" value="1"/>
</dbReference>
<dbReference type="SUPFAM" id="SSF48371">
    <property type="entry name" value="ARM repeat"/>
    <property type="match status" value="1"/>
</dbReference>
<dbReference type="SMART" id="SM00025">
    <property type="entry name" value="Pumilio"/>
    <property type="match status" value="4"/>
</dbReference>
<dbReference type="GO" id="GO:0006417">
    <property type="term" value="P:regulation of translation"/>
    <property type="evidence" value="ECO:0007669"/>
    <property type="project" value="TreeGrafter"/>
</dbReference>
<feature type="repeat" description="Pumilio" evidence="3">
    <location>
        <begin position="164"/>
        <end position="199"/>
    </location>
</feature>
<keyword evidence="2" id="KW-0694">RNA-binding</keyword>
<feature type="compositionally biased region" description="Basic and acidic residues" evidence="4">
    <location>
        <begin position="27"/>
        <end position="40"/>
    </location>
</feature>
<dbReference type="AlphaFoldDB" id="A0A6J2U0T9"/>
<dbReference type="InterPro" id="IPR011989">
    <property type="entry name" value="ARM-like"/>
</dbReference>
<feature type="compositionally biased region" description="Acidic residues" evidence="4">
    <location>
        <begin position="541"/>
        <end position="559"/>
    </location>
</feature>
<dbReference type="CTD" id="33112"/>
<evidence type="ECO:0000313" key="7">
    <source>
        <dbReference type="RefSeq" id="XP_030380731.1"/>
    </source>
</evidence>
<evidence type="ECO:0000259" key="5">
    <source>
        <dbReference type="PROSITE" id="PS50303"/>
    </source>
</evidence>
<dbReference type="InterPro" id="IPR016024">
    <property type="entry name" value="ARM-type_fold"/>
</dbReference>
<organism evidence="6 8">
    <name type="scientific">Drosophila lebanonensis</name>
    <name type="common">Fruit fly</name>
    <name type="synonym">Scaptodrosophila lebanonensis</name>
    <dbReference type="NCBI Taxonomy" id="7225"/>
    <lineage>
        <taxon>Eukaryota</taxon>
        <taxon>Metazoa</taxon>
        <taxon>Ecdysozoa</taxon>
        <taxon>Arthropoda</taxon>
        <taxon>Hexapoda</taxon>
        <taxon>Insecta</taxon>
        <taxon>Pterygota</taxon>
        <taxon>Neoptera</taxon>
        <taxon>Endopterygota</taxon>
        <taxon>Diptera</taxon>
        <taxon>Brachycera</taxon>
        <taxon>Muscomorpha</taxon>
        <taxon>Ephydroidea</taxon>
        <taxon>Drosophilidae</taxon>
        <taxon>Scaptodrosophila</taxon>
    </lineage>
</organism>
<gene>
    <name evidence="7 8" type="primary">LOC115628694</name>
</gene>
<dbReference type="InterPro" id="IPR012959">
    <property type="entry name" value="CPL_dom"/>
</dbReference>
<dbReference type="Pfam" id="PF08144">
    <property type="entry name" value="CPL"/>
    <property type="match status" value="1"/>
</dbReference>
<evidence type="ECO:0000313" key="8">
    <source>
        <dbReference type="RefSeq" id="XP_030380732.1"/>
    </source>
</evidence>
<dbReference type="GO" id="GO:0003729">
    <property type="term" value="F:mRNA binding"/>
    <property type="evidence" value="ECO:0007669"/>
    <property type="project" value="TreeGrafter"/>
</dbReference>
<evidence type="ECO:0000256" key="1">
    <source>
        <dbReference type="ARBA" id="ARBA00022737"/>
    </source>
</evidence>
<dbReference type="InterPro" id="IPR033133">
    <property type="entry name" value="PUM-HD"/>
</dbReference>
<dbReference type="RefSeq" id="XP_030380732.1">
    <property type="nucleotide sequence ID" value="XM_030524872.1"/>
</dbReference>
<protein>
    <submittedName>
        <fullName evidence="7 8">Protein penguin</fullName>
    </submittedName>
</protein>
<dbReference type="PANTHER" id="PTHR13389:SF0">
    <property type="entry name" value="PUMILIO HOMOLOG 3"/>
    <property type="match status" value="1"/>
</dbReference>
<name>A0A6J2U0T9_DROLE</name>
<dbReference type="OrthoDB" id="497380at2759"/>
<dbReference type="Proteomes" id="UP000504634">
    <property type="component" value="Unplaced"/>
</dbReference>
<proteinExistence type="predicted"/>
<feature type="region of interest" description="Disordered" evidence="4">
    <location>
        <begin position="533"/>
        <end position="590"/>
    </location>
</feature>
<dbReference type="InterPro" id="IPR001313">
    <property type="entry name" value="Pumilio_RNA-bd_rpt"/>
</dbReference>
<dbReference type="Gene3D" id="1.25.10.10">
    <property type="entry name" value="Leucine-rich Repeat Variant"/>
    <property type="match status" value="2"/>
</dbReference>
<accession>A0A6J2U0T9</accession>
<dbReference type="InterPro" id="IPR040059">
    <property type="entry name" value="PUM3"/>
</dbReference>
<evidence type="ECO:0000256" key="3">
    <source>
        <dbReference type="PROSITE-ProRule" id="PRU00317"/>
    </source>
</evidence>
<evidence type="ECO:0000256" key="2">
    <source>
        <dbReference type="ARBA" id="ARBA00022884"/>
    </source>
</evidence>
<keyword evidence="1" id="KW-0677">Repeat</keyword>
<dbReference type="GeneID" id="115628694"/>
<evidence type="ECO:0000313" key="6">
    <source>
        <dbReference type="Proteomes" id="UP000504634"/>
    </source>
</evidence>
<feature type="compositionally biased region" description="Basic and acidic residues" evidence="4">
    <location>
        <begin position="569"/>
        <end position="581"/>
    </location>
</feature>
<feature type="domain" description="PUM-HD" evidence="5">
    <location>
        <begin position="100"/>
        <end position="450"/>
    </location>
</feature>